<reference evidence="3 5" key="2">
    <citation type="submission" date="2016-10" db="EMBL/GenBank/DDBJ databases">
        <authorList>
            <person name="Varghese N."/>
            <person name="Submissions S."/>
        </authorList>
    </citation>
    <scope>NUCLEOTIDE SEQUENCE [LARGE SCALE GENOMIC DNA]</scope>
    <source>
        <strain evidence="3 5">CGMCC 1.7071</strain>
    </source>
</reference>
<evidence type="ECO:0000256" key="1">
    <source>
        <dbReference type="SAM" id="Phobius"/>
    </source>
</evidence>
<evidence type="ECO:0000313" key="4">
    <source>
        <dbReference type="Proteomes" id="UP000183063"/>
    </source>
</evidence>
<dbReference type="Proteomes" id="UP000183063">
    <property type="component" value="Unassembled WGS sequence"/>
</dbReference>
<keyword evidence="1" id="KW-0472">Membrane</keyword>
<proteinExistence type="predicted"/>
<name>A0A1H8QWD4_9HYPH</name>
<dbReference type="AlphaFoldDB" id="A0A1H8QWD4"/>
<feature type="transmembrane region" description="Helical" evidence="1">
    <location>
        <begin position="15"/>
        <end position="35"/>
    </location>
</feature>
<reference evidence="2" key="1">
    <citation type="submission" date="2016-10" db="EMBL/GenBank/DDBJ databases">
        <authorList>
            <person name="de Groot N.N."/>
        </authorList>
    </citation>
    <scope>NUCLEOTIDE SEQUENCE [LARGE SCALE GENOMIC DNA]</scope>
    <source>
        <strain evidence="2">CCBAU85039</strain>
    </source>
</reference>
<evidence type="ECO:0000313" key="2">
    <source>
        <dbReference type="EMBL" id="SEI06253.1"/>
    </source>
</evidence>
<evidence type="ECO:0000313" key="3">
    <source>
        <dbReference type="EMBL" id="SEO58512.1"/>
    </source>
</evidence>
<gene>
    <name evidence="2" type="ORF">RTCCBAU85039_4123</name>
    <name evidence="3" type="ORF">SAMN05216228_102016</name>
</gene>
<keyword evidence="5" id="KW-1185">Reference proteome</keyword>
<organism evidence="2 4">
    <name type="scientific">Rhizobium tibeticum</name>
    <dbReference type="NCBI Taxonomy" id="501024"/>
    <lineage>
        <taxon>Bacteria</taxon>
        <taxon>Pseudomonadati</taxon>
        <taxon>Pseudomonadota</taxon>
        <taxon>Alphaproteobacteria</taxon>
        <taxon>Hyphomicrobiales</taxon>
        <taxon>Rhizobiaceae</taxon>
        <taxon>Rhizobium/Agrobacterium group</taxon>
        <taxon>Rhizobium</taxon>
    </lineage>
</organism>
<accession>A0A1H8QWD4</accession>
<keyword evidence="1" id="KW-1133">Transmembrane helix</keyword>
<dbReference type="Proteomes" id="UP000198939">
    <property type="component" value="Unassembled WGS sequence"/>
</dbReference>
<dbReference type="STRING" id="501024.RTCCBAU85039_4123"/>
<dbReference type="EMBL" id="FNXB01000022">
    <property type="protein sequence ID" value="SEI06253.1"/>
    <property type="molecule type" value="Genomic_DNA"/>
</dbReference>
<protein>
    <submittedName>
        <fullName evidence="2">Uncharacterized protein</fullName>
    </submittedName>
</protein>
<dbReference type="EMBL" id="FOCV01000020">
    <property type="protein sequence ID" value="SEO58512.1"/>
    <property type="molecule type" value="Genomic_DNA"/>
</dbReference>
<reference evidence="4" key="3">
    <citation type="submission" date="2016-10" db="EMBL/GenBank/DDBJ databases">
        <authorList>
            <person name="Wibberg D."/>
        </authorList>
    </citation>
    <scope>NUCLEOTIDE SEQUENCE [LARGE SCALE GENOMIC DNA]</scope>
</reference>
<sequence length="37" mass="4247">MPYDWSGAQMRRTRLLRTTAVVMFLLLVIGASLLIRP</sequence>
<keyword evidence="1" id="KW-0812">Transmembrane</keyword>
<evidence type="ECO:0000313" key="5">
    <source>
        <dbReference type="Proteomes" id="UP000198939"/>
    </source>
</evidence>